<accession>A0A1D9LC95</accession>
<proteinExistence type="predicted"/>
<gene>
    <name evidence="1" type="ORF">BKX93_02100</name>
</gene>
<protein>
    <submittedName>
        <fullName evidence="1">Uncharacterized protein</fullName>
    </submittedName>
</protein>
<sequence>MANIKTLLPFSADRRAFRSFGHAIVAEQGLVAVAPLHALDGSLLGLVDGCPVPWEEACAVIDADAAGAEVDLDNPDFTDVVARLANVAVTGWRMAALPALRAVLFAHDCGLRVAIAADLALAGATPAYR</sequence>
<reference evidence="1 2" key="1">
    <citation type="submission" date="2016-10" db="EMBL/GenBank/DDBJ databases">
        <title>Chromobacterium muskegensis sp. nov., an insecticidal bacterium isolated from Sphagnum bogs.</title>
        <authorList>
            <person name="Sparks M.E."/>
            <person name="Blackburn M.B."/>
            <person name="Gundersen-Rindal D.E."/>
            <person name="Mitchell A."/>
            <person name="Farrar R."/>
            <person name="Kuhar D."/>
        </authorList>
    </citation>
    <scope>NUCLEOTIDE SEQUENCE [LARGE SCALE GENOMIC DNA]</scope>
    <source>
        <strain evidence="1 2">21-1</strain>
    </source>
</reference>
<dbReference type="AlphaFoldDB" id="A0A1D9LC95"/>
<name>A0A1D9LC95_9NEIS</name>
<organism evidence="1 2">
    <name type="scientific">Chromobacterium vaccinii</name>
    <dbReference type="NCBI Taxonomy" id="1108595"/>
    <lineage>
        <taxon>Bacteria</taxon>
        <taxon>Pseudomonadati</taxon>
        <taxon>Pseudomonadota</taxon>
        <taxon>Betaproteobacteria</taxon>
        <taxon>Neisseriales</taxon>
        <taxon>Chromobacteriaceae</taxon>
        <taxon>Chromobacterium</taxon>
    </lineage>
</organism>
<dbReference type="GeneID" id="68840006"/>
<evidence type="ECO:0000313" key="1">
    <source>
        <dbReference type="EMBL" id="AOZ48906.1"/>
    </source>
</evidence>
<dbReference type="EMBL" id="CP017707">
    <property type="protein sequence ID" value="AOZ48906.1"/>
    <property type="molecule type" value="Genomic_DNA"/>
</dbReference>
<dbReference type="RefSeq" id="WP_070978495.1">
    <property type="nucleotide sequence ID" value="NZ_CP017707.1"/>
</dbReference>
<evidence type="ECO:0000313" key="2">
    <source>
        <dbReference type="Proteomes" id="UP000178776"/>
    </source>
</evidence>
<dbReference type="Proteomes" id="UP000178776">
    <property type="component" value="Chromosome"/>
</dbReference>
<dbReference type="STRING" id="1108595.BKX93_02100"/>
<dbReference type="KEGG" id="cvc:BKX93_02100"/>